<evidence type="ECO:0000313" key="1">
    <source>
        <dbReference type="EMBL" id="TXG65101.1"/>
    </source>
</evidence>
<evidence type="ECO:0008006" key="3">
    <source>
        <dbReference type="Google" id="ProtNLM"/>
    </source>
</evidence>
<organism evidence="1 2">
    <name type="scientific">Acer yangbiense</name>
    <dbReference type="NCBI Taxonomy" id="1000413"/>
    <lineage>
        <taxon>Eukaryota</taxon>
        <taxon>Viridiplantae</taxon>
        <taxon>Streptophyta</taxon>
        <taxon>Embryophyta</taxon>
        <taxon>Tracheophyta</taxon>
        <taxon>Spermatophyta</taxon>
        <taxon>Magnoliopsida</taxon>
        <taxon>eudicotyledons</taxon>
        <taxon>Gunneridae</taxon>
        <taxon>Pentapetalae</taxon>
        <taxon>rosids</taxon>
        <taxon>malvids</taxon>
        <taxon>Sapindales</taxon>
        <taxon>Sapindaceae</taxon>
        <taxon>Hippocastanoideae</taxon>
        <taxon>Acereae</taxon>
        <taxon>Acer</taxon>
    </lineage>
</organism>
<dbReference type="AlphaFoldDB" id="A0A5C7I7A5"/>
<dbReference type="EMBL" id="VAHF01000003">
    <property type="protein sequence ID" value="TXG65101.1"/>
    <property type="molecule type" value="Genomic_DNA"/>
</dbReference>
<sequence length="215" mass="24358">MPFPDLFVEVHEGLKKKEIGDLGVYRRRNEEEFKDFGFGLPEEEEVRVLKNLELRCIAMAMLQFRISKLITNSDITTKLVLPTQILVHIPIMKGKHICFGFAGWYLRFEVHVSAIGTDLHEQYAYLVIYVMAAEGIFAGFINGWYYDDPHNNILDIKLQLLASPNCKIVFVPRNANMAAHCLAKLGLSVVTDCFWLEEDPPSLAAVVLGDCPSLL</sequence>
<gene>
    <name evidence="1" type="ORF">EZV62_006376</name>
</gene>
<comment type="caution">
    <text evidence="1">The sequence shown here is derived from an EMBL/GenBank/DDBJ whole genome shotgun (WGS) entry which is preliminary data.</text>
</comment>
<keyword evidence="2" id="KW-1185">Reference proteome</keyword>
<protein>
    <recommendedName>
        <fullName evidence="3">RNase H type-1 domain-containing protein</fullName>
    </recommendedName>
</protein>
<dbReference type="OrthoDB" id="10552655at2759"/>
<evidence type="ECO:0000313" key="2">
    <source>
        <dbReference type="Proteomes" id="UP000323000"/>
    </source>
</evidence>
<proteinExistence type="predicted"/>
<reference evidence="2" key="1">
    <citation type="journal article" date="2019" name="Gigascience">
        <title>De novo genome assembly of the endangered Acer yangbiense, a plant species with extremely small populations endemic to Yunnan Province, China.</title>
        <authorList>
            <person name="Yang J."/>
            <person name="Wariss H.M."/>
            <person name="Tao L."/>
            <person name="Zhang R."/>
            <person name="Yun Q."/>
            <person name="Hollingsworth P."/>
            <person name="Dao Z."/>
            <person name="Luo G."/>
            <person name="Guo H."/>
            <person name="Ma Y."/>
            <person name="Sun W."/>
        </authorList>
    </citation>
    <scope>NUCLEOTIDE SEQUENCE [LARGE SCALE GENOMIC DNA]</scope>
    <source>
        <strain evidence="2">cv. Malutang</strain>
    </source>
</reference>
<dbReference type="Proteomes" id="UP000323000">
    <property type="component" value="Chromosome 3"/>
</dbReference>
<name>A0A5C7I7A5_9ROSI</name>
<accession>A0A5C7I7A5</accession>